<evidence type="ECO:0000259" key="12">
    <source>
        <dbReference type="SMART" id="SM00984"/>
    </source>
</evidence>
<dbReference type="InterPro" id="IPR017476">
    <property type="entry name" value="UDP-Glc/GDP-Man"/>
</dbReference>
<dbReference type="InterPro" id="IPR014026">
    <property type="entry name" value="UDP-Glc/GDP-Man_DH_dimer"/>
</dbReference>
<comment type="similarity">
    <text evidence="2 7">Belongs to the UDP-glucose/GDP-mannose dehydrogenase family.</text>
</comment>
<dbReference type="SUPFAM" id="SSF51735">
    <property type="entry name" value="NAD(P)-binding Rossmann-fold domains"/>
    <property type="match status" value="1"/>
</dbReference>
<dbReference type="InterPro" id="IPR014027">
    <property type="entry name" value="UDP-Glc/GDP-Man_DH_C"/>
</dbReference>
<dbReference type="Gene3D" id="1.20.5.100">
    <property type="entry name" value="Cytochrome c1, transmembrane anchor, C-terminal"/>
    <property type="match status" value="1"/>
</dbReference>
<dbReference type="GO" id="GO:0006065">
    <property type="term" value="P:UDP-glucuronate biosynthetic process"/>
    <property type="evidence" value="ECO:0007669"/>
    <property type="project" value="UniProtKB-UniPathway"/>
</dbReference>
<evidence type="ECO:0000256" key="10">
    <source>
        <dbReference type="PIRSR" id="PIRSR500134-3"/>
    </source>
</evidence>
<dbReference type="GO" id="GO:0000271">
    <property type="term" value="P:polysaccharide biosynthetic process"/>
    <property type="evidence" value="ECO:0007669"/>
    <property type="project" value="InterPro"/>
</dbReference>
<feature type="binding site" evidence="9">
    <location>
        <position position="371"/>
    </location>
    <ligand>
        <name>substrate</name>
    </ligand>
</feature>
<dbReference type="InterPro" id="IPR028357">
    <property type="entry name" value="UDPglc_DH_bac"/>
</dbReference>
<dbReference type="PANTHER" id="PTHR11374">
    <property type="entry name" value="UDP-GLUCOSE DEHYDROGENASE/UDP-MANNAC DEHYDROGENASE"/>
    <property type="match status" value="1"/>
</dbReference>
<feature type="binding site" evidence="10">
    <location>
        <position position="378"/>
    </location>
    <ligand>
        <name>NAD(+)</name>
        <dbReference type="ChEBI" id="CHEBI:57540"/>
    </ligand>
</feature>
<feature type="binding site" evidence="10">
    <location>
        <position position="123"/>
    </location>
    <ligand>
        <name>NAD(+)</name>
        <dbReference type="ChEBI" id="CHEBI:57540"/>
    </ligand>
</feature>
<dbReference type="Pfam" id="PF00984">
    <property type="entry name" value="UDPG_MGDP_dh"/>
    <property type="match status" value="1"/>
</dbReference>
<dbReference type="GO" id="GO:0006024">
    <property type="term" value="P:glycosaminoglycan biosynthetic process"/>
    <property type="evidence" value="ECO:0007669"/>
    <property type="project" value="TreeGrafter"/>
</dbReference>
<proteinExistence type="inferred from homology"/>
<dbReference type="EMBL" id="KN832907">
    <property type="protein sequence ID" value="KIM92745.1"/>
    <property type="molecule type" value="Genomic_DNA"/>
</dbReference>
<reference evidence="13 14" key="1">
    <citation type="submission" date="2014-04" db="EMBL/GenBank/DDBJ databases">
        <authorList>
            <consortium name="DOE Joint Genome Institute"/>
            <person name="Kuo A."/>
            <person name="Martino E."/>
            <person name="Perotto S."/>
            <person name="Kohler A."/>
            <person name="Nagy L.G."/>
            <person name="Floudas D."/>
            <person name="Copeland A."/>
            <person name="Barry K.W."/>
            <person name="Cichocki N."/>
            <person name="Veneault-Fourrey C."/>
            <person name="LaButti K."/>
            <person name="Lindquist E.A."/>
            <person name="Lipzen A."/>
            <person name="Lundell T."/>
            <person name="Morin E."/>
            <person name="Murat C."/>
            <person name="Sun H."/>
            <person name="Tunlid A."/>
            <person name="Henrissat B."/>
            <person name="Grigoriev I.V."/>
            <person name="Hibbett D.S."/>
            <person name="Martin F."/>
            <person name="Nordberg H.P."/>
            <person name="Cantor M.N."/>
            <person name="Hua S.X."/>
        </authorList>
    </citation>
    <scope>NUCLEOTIDE SEQUENCE [LARGE SCALE GENOMIC DNA]</scope>
    <source>
        <strain evidence="13 14">Zn</strain>
    </source>
</reference>
<dbReference type="HOGENOM" id="CLU_023810_7_0_1"/>
<evidence type="ECO:0000256" key="7">
    <source>
        <dbReference type="PIRNR" id="PIRNR000124"/>
    </source>
</evidence>
<comment type="pathway">
    <text evidence="1">Nucleotide-sugar biosynthesis; UDP-alpha-D-glucuronate biosynthesis; UDP-alpha-D-glucuronate from UDP-alpha-D-glucose: step 1/1.</text>
</comment>
<comment type="catalytic activity">
    <reaction evidence="6 7">
        <text>UDP-alpha-D-glucose + 2 NAD(+) + H2O = UDP-alpha-D-glucuronate + 2 NADH + 3 H(+)</text>
        <dbReference type="Rhea" id="RHEA:23596"/>
        <dbReference type="ChEBI" id="CHEBI:15377"/>
        <dbReference type="ChEBI" id="CHEBI:15378"/>
        <dbReference type="ChEBI" id="CHEBI:57540"/>
        <dbReference type="ChEBI" id="CHEBI:57945"/>
        <dbReference type="ChEBI" id="CHEBI:58052"/>
        <dbReference type="ChEBI" id="CHEBI:58885"/>
        <dbReference type="EC" id="1.1.1.22"/>
    </reaction>
</comment>
<dbReference type="SUPFAM" id="SSF52413">
    <property type="entry name" value="UDP-glucose/GDP-mannose dehydrogenase C-terminal domain"/>
    <property type="match status" value="1"/>
</dbReference>
<organism evidence="13 14">
    <name type="scientific">Oidiodendron maius (strain Zn)</name>
    <dbReference type="NCBI Taxonomy" id="913774"/>
    <lineage>
        <taxon>Eukaryota</taxon>
        <taxon>Fungi</taxon>
        <taxon>Dikarya</taxon>
        <taxon>Ascomycota</taxon>
        <taxon>Pezizomycotina</taxon>
        <taxon>Leotiomycetes</taxon>
        <taxon>Leotiomycetes incertae sedis</taxon>
        <taxon>Myxotrichaceae</taxon>
        <taxon>Oidiodendron</taxon>
    </lineage>
</organism>
<keyword evidence="4 7" id="KW-0560">Oxidoreductase</keyword>
<keyword evidence="14" id="KW-1185">Reference proteome</keyword>
<dbReference type="OrthoDB" id="5059218at2759"/>
<evidence type="ECO:0000313" key="13">
    <source>
        <dbReference type="EMBL" id="KIM92745.1"/>
    </source>
</evidence>
<dbReference type="InParanoid" id="A0A0C3G956"/>
<dbReference type="Proteomes" id="UP000054321">
    <property type="component" value="Unassembled WGS sequence"/>
</dbReference>
<name>A0A0C3G956_OIDMZ</name>
<dbReference type="SMART" id="SM00984">
    <property type="entry name" value="UDPG_MGDP_dh_C"/>
    <property type="match status" value="1"/>
</dbReference>
<dbReference type="Pfam" id="PF03720">
    <property type="entry name" value="UDPG_MGDP_dh_C"/>
    <property type="match status" value="1"/>
</dbReference>
<dbReference type="EC" id="1.1.1.22" evidence="3 7"/>
<feature type="binding site" evidence="10">
    <location>
        <position position="66"/>
    </location>
    <ligand>
        <name>NAD(+)</name>
        <dbReference type="ChEBI" id="CHEBI:57540"/>
    </ligand>
</feature>
<dbReference type="GO" id="GO:0003979">
    <property type="term" value="F:UDP-glucose 6-dehydrogenase activity"/>
    <property type="evidence" value="ECO:0007669"/>
    <property type="project" value="UniProtKB-EC"/>
</dbReference>
<feature type="binding site" evidence="9">
    <location>
        <position position="305"/>
    </location>
    <ligand>
        <name>substrate</name>
    </ligand>
</feature>
<dbReference type="FunFam" id="3.40.50.720:FF:000193">
    <property type="entry name" value="UDP-glucose 6-dehydrogenase"/>
    <property type="match status" value="1"/>
</dbReference>
<feature type="binding site" evidence="9">
    <location>
        <begin position="194"/>
        <end position="197"/>
    </location>
    <ligand>
        <name>substrate</name>
    </ligand>
</feature>
<evidence type="ECO:0000256" key="8">
    <source>
        <dbReference type="PIRSR" id="PIRSR500134-1"/>
    </source>
</evidence>
<feature type="domain" description="UDP-glucose/GDP-mannose dehydrogenase C-terminal" evidence="12">
    <location>
        <begin position="364"/>
        <end position="472"/>
    </location>
</feature>
<evidence type="ECO:0000256" key="9">
    <source>
        <dbReference type="PIRSR" id="PIRSR500134-2"/>
    </source>
</evidence>
<feature type="binding site" evidence="10">
    <location>
        <position position="61"/>
    </location>
    <ligand>
        <name>NAD(+)</name>
        <dbReference type="ChEBI" id="CHEBI:57540"/>
    </ligand>
</feature>
<accession>A0A0C3G956</accession>
<feature type="binding site" evidence="9">
    <location>
        <position position="252"/>
    </location>
    <ligand>
        <name>substrate</name>
    </ligand>
</feature>
<evidence type="ECO:0000256" key="11">
    <source>
        <dbReference type="SAM" id="MobiDB-lite"/>
    </source>
</evidence>
<evidence type="ECO:0000256" key="5">
    <source>
        <dbReference type="ARBA" id="ARBA00023027"/>
    </source>
</evidence>
<evidence type="ECO:0000256" key="2">
    <source>
        <dbReference type="ARBA" id="ARBA00006601"/>
    </source>
</evidence>
<dbReference type="STRING" id="913774.A0A0C3G956"/>
<evidence type="ECO:0000256" key="3">
    <source>
        <dbReference type="ARBA" id="ARBA00012954"/>
    </source>
</evidence>
<evidence type="ECO:0000313" key="14">
    <source>
        <dbReference type="Proteomes" id="UP000054321"/>
    </source>
</evidence>
<dbReference type="SUPFAM" id="SSF48179">
    <property type="entry name" value="6-phosphogluconate dehydrogenase C-terminal domain-like"/>
    <property type="match status" value="1"/>
</dbReference>
<keyword evidence="5 7" id="KW-0520">NAD</keyword>
<dbReference type="PIRSF" id="PIRSF500134">
    <property type="entry name" value="UDPglc_DH_bac"/>
    <property type="match status" value="1"/>
</dbReference>
<dbReference type="PIRSF" id="PIRSF000124">
    <property type="entry name" value="UDPglc_GDPman_dh"/>
    <property type="match status" value="1"/>
</dbReference>
<feature type="active site" description="Nucleophile" evidence="8">
    <location>
        <position position="308"/>
    </location>
</feature>
<dbReference type="FunFam" id="1.20.5.100:FF:000001">
    <property type="entry name" value="UDP-glucose 6-dehydrogenase"/>
    <property type="match status" value="1"/>
</dbReference>
<protein>
    <recommendedName>
        <fullName evidence="3 7">UDP-glucose 6-dehydrogenase</fullName>
        <ecNumber evidence="3 7">1.1.1.22</ecNumber>
    </recommendedName>
</protein>
<dbReference type="InterPro" id="IPR036291">
    <property type="entry name" value="NAD(P)-bd_dom_sf"/>
</dbReference>
<evidence type="ECO:0000256" key="1">
    <source>
        <dbReference type="ARBA" id="ARBA00004701"/>
    </source>
</evidence>
<dbReference type="Pfam" id="PF03721">
    <property type="entry name" value="UDPG_MGDP_dh_N"/>
    <property type="match status" value="1"/>
</dbReference>
<feature type="binding site" evidence="10">
    <location>
        <position position="197"/>
    </location>
    <ligand>
        <name>NAD(+)</name>
        <dbReference type="ChEBI" id="CHEBI:57540"/>
    </ligand>
</feature>
<dbReference type="FunFam" id="3.40.50.720:FF:000032">
    <property type="entry name" value="UDP-glucose 6-dehydrogenase"/>
    <property type="match status" value="1"/>
</dbReference>
<dbReference type="InterPro" id="IPR036220">
    <property type="entry name" value="UDP-Glc/GDP-Man_DH_C_sf"/>
</dbReference>
<feature type="binding site" evidence="10">
    <location>
        <position position="311"/>
    </location>
    <ligand>
        <name>NAD(+)</name>
        <dbReference type="ChEBI" id="CHEBI:57540"/>
    </ligand>
</feature>
<dbReference type="InterPro" id="IPR008927">
    <property type="entry name" value="6-PGluconate_DH-like_C_sf"/>
</dbReference>
<sequence>MPFFRDYKNGDLRHKKGSAPTGSTTPKSVSYICFIGAGYVGGSTAAVLANQCPHIQVTVVDKNAERTKAWQSENLPVAETGLLDIVKVPRDGLRPSQRKNLHFTTEVEESIQQAEIIIVSVNTPTKAVGTGSGYLLDSSVLEDVVMCIARSARSNKIVVEKSTVPVGTGETVRDILRNNAHTGVKFEVLSNPEFLAEGTAVQNLLQPDRVLIGCLETKSGFLAAETFASVYATWIPRERIITMNLFSSELSKLAANALLAQRISSINALSIICEATGADIQQVAKAVGSDSRIGPHMLRASFGFGGSCFKKDIRSLVYLCKCLHLDDVAAYWEAILNINEKQKSRSVARIVSRFNNNMNGKKIAILGFAFKENTGDTRESCAIDLVKGFLHEGASVSIYDPLVQESQIREDLGIDCAADGGLDNRLTICQSGEEACTGAHGVLVATNWDTFRSLDWDHVARVMTYPRIVFGSSACLDPNVLESMGFTVEIIGKKVW</sequence>
<reference evidence="14" key="2">
    <citation type="submission" date="2015-01" db="EMBL/GenBank/DDBJ databases">
        <title>Evolutionary Origins and Diversification of the Mycorrhizal Mutualists.</title>
        <authorList>
            <consortium name="DOE Joint Genome Institute"/>
            <consortium name="Mycorrhizal Genomics Consortium"/>
            <person name="Kohler A."/>
            <person name="Kuo A."/>
            <person name="Nagy L.G."/>
            <person name="Floudas D."/>
            <person name="Copeland A."/>
            <person name="Barry K.W."/>
            <person name="Cichocki N."/>
            <person name="Veneault-Fourrey C."/>
            <person name="LaButti K."/>
            <person name="Lindquist E.A."/>
            <person name="Lipzen A."/>
            <person name="Lundell T."/>
            <person name="Morin E."/>
            <person name="Murat C."/>
            <person name="Riley R."/>
            <person name="Ohm R."/>
            <person name="Sun H."/>
            <person name="Tunlid A."/>
            <person name="Henrissat B."/>
            <person name="Grigoriev I.V."/>
            <person name="Hibbett D.S."/>
            <person name="Martin F."/>
        </authorList>
    </citation>
    <scope>NUCLEOTIDE SEQUENCE [LARGE SCALE GENOMIC DNA]</scope>
    <source>
        <strain evidence="14">Zn</strain>
    </source>
</reference>
<dbReference type="Gene3D" id="3.40.50.720">
    <property type="entry name" value="NAD(P)-binding Rossmann-like Domain"/>
    <property type="match status" value="2"/>
</dbReference>
<dbReference type="GO" id="GO:0051287">
    <property type="term" value="F:NAD binding"/>
    <property type="evidence" value="ECO:0007669"/>
    <property type="project" value="InterPro"/>
</dbReference>
<feature type="binding site" evidence="10">
    <location>
        <position position="163"/>
    </location>
    <ligand>
        <name>NAD(+)</name>
        <dbReference type="ChEBI" id="CHEBI:57540"/>
    </ligand>
</feature>
<evidence type="ECO:0000256" key="4">
    <source>
        <dbReference type="ARBA" id="ARBA00023002"/>
    </source>
</evidence>
<dbReference type="UniPathway" id="UPA00038">
    <property type="reaction ID" value="UER00491"/>
</dbReference>
<dbReference type="PANTHER" id="PTHR11374:SF3">
    <property type="entry name" value="UDP-GLUCOSE 6-DEHYDROGENASE"/>
    <property type="match status" value="1"/>
</dbReference>
<dbReference type="InterPro" id="IPR028356">
    <property type="entry name" value="UDPglc_DH_euk"/>
</dbReference>
<evidence type="ECO:0000256" key="6">
    <source>
        <dbReference type="ARBA" id="ARBA00047473"/>
    </source>
</evidence>
<feature type="region of interest" description="Disordered" evidence="11">
    <location>
        <begin position="1"/>
        <end position="25"/>
    </location>
</feature>
<feature type="compositionally biased region" description="Basic and acidic residues" evidence="11">
    <location>
        <begin position="1"/>
        <end position="12"/>
    </location>
</feature>
<dbReference type="GO" id="GO:0005634">
    <property type="term" value="C:nucleus"/>
    <property type="evidence" value="ECO:0007669"/>
    <property type="project" value="TreeGrafter"/>
</dbReference>
<gene>
    <name evidence="13" type="ORF">OIDMADRAFT_139098</name>
</gene>
<dbReference type="AlphaFoldDB" id="A0A0C3G956"/>
<dbReference type="InterPro" id="IPR001732">
    <property type="entry name" value="UDP-Glc/GDP-Man_DH_N"/>
</dbReference>
<dbReference type="NCBIfam" id="TIGR03026">
    <property type="entry name" value="NDP-sugDHase"/>
    <property type="match status" value="1"/>
</dbReference>